<comment type="function">
    <text evidence="7">Binds and deliver cytosolic copper to the copper ATPase proteins. May be important in cellular antioxidant defense.</text>
</comment>
<evidence type="ECO:0000256" key="11">
    <source>
        <dbReference type="ARBA" id="ARBA00046351"/>
    </source>
</evidence>
<dbReference type="InterPro" id="IPR006121">
    <property type="entry name" value="HMA_dom"/>
</dbReference>
<dbReference type="EMBL" id="ACPB03010734">
    <property type="status" value="NOT_ANNOTATED_CDS"/>
    <property type="molecule type" value="Genomic_DNA"/>
</dbReference>
<keyword evidence="3" id="KW-0187">Copper transport</keyword>
<feature type="domain" description="HMA" evidence="12">
    <location>
        <begin position="1"/>
        <end position="57"/>
    </location>
</feature>
<dbReference type="Gene3D" id="3.30.70.100">
    <property type="match status" value="1"/>
</dbReference>
<dbReference type="PANTHER" id="PTHR46365">
    <property type="entry name" value="COPPER TRANSPORT PROTEIN ATOX1"/>
    <property type="match status" value="1"/>
</dbReference>
<evidence type="ECO:0000313" key="13">
    <source>
        <dbReference type="EnsemblMetazoa" id="RPRC008083-PA"/>
    </source>
</evidence>
<dbReference type="GO" id="GO:0006825">
    <property type="term" value="P:copper ion transport"/>
    <property type="evidence" value="ECO:0007669"/>
    <property type="project" value="UniProtKB-KW"/>
</dbReference>
<evidence type="ECO:0000256" key="4">
    <source>
        <dbReference type="ARBA" id="ARBA00023008"/>
    </source>
</evidence>
<dbReference type="GO" id="GO:0005829">
    <property type="term" value="C:cytosol"/>
    <property type="evidence" value="ECO:0007669"/>
    <property type="project" value="TreeGrafter"/>
</dbReference>
<comment type="similarity">
    <text evidence="8">Belongs to the ATX1 family.</text>
</comment>
<evidence type="ECO:0000256" key="5">
    <source>
        <dbReference type="ARBA" id="ARBA00023065"/>
    </source>
</evidence>
<keyword evidence="2" id="KW-0479">Metal-binding</keyword>
<dbReference type="OMA" id="HTFVFKV"/>
<dbReference type="EnsemblMetazoa" id="RPRC008083-RA">
    <property type="protein sequence ID" value="RPRC008083-PA"/>
    <property type="gene ID" value="RPRC008083"/>
</dbReference>
<dbReference type="InParanoid" id="T1HVL3"/>
<reference evidence="13" key="1">
    <citation type="submission" date="2015-05" db="UniProtKB">
        <authorList>
            <consortium name="EnsemblMetazoa"/>
        </authorList>
    </citation>
    <scope>IDENTIFICATION</scope>
</reference>
<dbReference type="STRING" id="13249.T1HVL3"/>
<keyword evidence="1" id="KW-0813">Transport</keyword>
<keyword evidence="6" id="KW-0143">Chaperone</keyword>
<dbReference type="SUPFAM" id="SSF55008">
    <property type="entry name" value="HMA, heavy metal-associated domain"/>
    <property type="match status" value="1"/>
</dbReference>
<dbReference type="InterPro" id="IPR036163">
    <property type="entry name" value="HMA_dom_sf"/>
</dbReference>
<dbReference type="CDD" id="cd00371">
    <property type="entry name" value="HMA"/>
    <property type="match status" value="1"/>
</dbReference>
<evidence type="ECO:0000256" key="7">
    <source>
        <dbReference type="ARBA" id="ARBA00037651"/>
    </source>
</evidence>
<evidence type="ECO:0000256" key="8">
    <source>
        <dbReference type="ARBA" id="ARBA00038171"/>
    </source>
</evidence>
<dbReference type="Proteomes" id="UP000015103">
    <property type="component" value="Unassembled WGS sequence"/>
</dbReference>
<evidence type="ECO:0000256" key="1">
    <source>
        <dbReference type="ARBA" id="ARBA00022448"/>
    </source>
</evidence>
<evidence type="ECO:0000256" key="2">
    <source>
        <dbReference type="ARBA" id="ARBA00022723"/>
    </source>
</evidence>
<dbReference type="HOGENOM" id="CLU_134973_3_1_1"/>
<evidence type="ECO:0000313" key="14">
    <source>
        <dbReference type="Proteomes" id="UP000015103"/>
    </source>
</evidence>
<evidence type="ECO:0000256" key="10">
    <source>
        <dbReference type="ARBA" id="ARBA00043201"/>
    </source>
</evidence>
<dbReference type="GO" id="GO:0046872">
    <property type="term" value="F:metal ion binding"/>
    <property type="evidence" value="ECO:0007669"/>
    <property type="project" value="UniProtKB-KW"/>
</dbReference>
<dbReference type="Pfam" id="PF00403">
    <property type="entry name" value="HMA"/>
    <property type="match status" value="1"/>
</dbReference>
<dbReference type="AlphaFoldDB" id="T1HVL3"/>
<dbReference type="FunCoup" id="T1HVL3">
    <property type="interactions" value="970"/>
</dbReference>
<dbReference type="PANTHER" id="PTHR46365:SF1">
    <property type="entry name" value="COPPER TRANSPORT PROTEIN ATOX1"/>
    <property type="match status" value="1"/>
</dbReference>
<dbReference type="PROSITE" id="PS50846">
    <property type="entry name" value="HMA_2"/>
    <property type="match status" value="1"/>
</dbReference>
<accession>T1HVL3</accession>
<comment type="subunit">
    <text evidence="11">Homodimer. Interacts with ATP7B. Interacts with ATP7A. Interacts (via dimer form) with SLC31A1 (via C-terminal domain); this interaction improves ATOX1 stability and controls intracellular Cu(I) levels.</text>
</comment>
<keyword evidence="5" id="KW-0406">Ion transport</keyword>
<dbReference type="InterPro" id="IPR051881">
    <property type="entry name" value="Copper_transport_ATOX1-like"/>
</dbReference>
<dbReference type="GO" id="GO:0016531">
    <property type="term" value="F:copper chaperone activity"/>
    <property type="evidence" value="ECO:0007669"/>
    <property type="project" value="TreeGrafter"/>
</dbReference>
<organism evidence="13 14">
    <name type="scientific">Rhodnius prolixus</name>
    <name type="common">Triatomid bug</name>
    <dbReference type="NCBI Taxonomy" id="13249"/>
    <lineage>
        <taxon>Eukaryota</taxon>
        <taxon>Metazoa</taxon>
        <taxon>Ecdysozoa</taxon>
        <taxon>Arthropoda</taxon>
        <taxon>Hexapoda</taxon>
        <taxon>Insecta</taxon>
        <taxon>Pterygota</taxon>
        <taxon>Neoptera</taxon>
        <taxon>Paraneoptera</taxon>
        <taxon>Hemiptera</taxon>
        <taxon>Heteroptera</taxon>
        <taxon>Panheteroptera</taxon>
        <taxon>Cimicomorpha</taxon>
        <taxon>Reduviidae</taxon>
        <taxon>Triatominae</taxon>
        <taxon>Rhodnius</taxon>
    </lineage>
</organism>
<dbReference type="VEuPathDB" id="VectorBase:RPRC008083"/>
<evidence type="ECO:0000256" key="6">
    <source>
        <dbReference type="ARBA" id="ARBA00023186"/>
    </source>
</evidence>
<keyword evidence="14" id="KW-1185">Reference proteome</keyword>
<sequence>MTCSGCCSAVSKVLERFKGKGVTDFTVDLDKQTVNVRTTMQKDDVEQILKKTGKKVVPH</sequence>
<proteinExistence type="inferred from homology"/>
<protein>
    <recommendedName>
        <fullName evidence="9">Copper transport protein ATOX1</fullName>
    </recommendedName>
    <alternativeName>
        <fullName evidence="10">Metal transport protein ATX1</fullName>
    </alternativeName>
</protein>
<keyword evidence="4" id="KW-0186">Copper</keyword>
<evidence type="ECO:0000256" key="9">
    <source>
        <dbReference type="ARBA" id="ARBA00040962"/>
    </source>
</evidence>
<evidence type="ECO:0000259" key="12">
    <source>
        <dbReference type="PROSITE" id="PS50846"/>
    </source>
</evidence>
<evidence type="ECO:0000256" key="3">
    <source>
        <dbReference type="ARBA" id="ARBA00022796"/>
    </source>
</evidence>
<name>T1HVL3_RHOPR</name>